<protein>
    <submittedName>
        <fullName evidence="1">Uncharacterized protein</fullName>
    </submittedName>
</protein>
<evidence type="ECO:0000313" key="1">
    <source>
        <dbReference type="EMBL" id="RFU83588.1"/>
    </source>
</evidence>
<sequence>MTDPDTPSDCEHVYEIHTRGGHPLHIRTCAICHLVDWADLDQQADEIFDTGWELGAAHATTAVLSETRRGRRWPWSRNR</sequence>
<accession>A0A372LY32</accession>
<dbReference type="RefSeq" id="WP_128558745.1">
    <property type="nucleotide sequence ID" value="NZ_QUAK01000194.1"/>
</dbReference>
<reference evidence="1 2" key="1">
    <citation type="submission" date="2018-08" db="EMBL/GenBank/DDBJ databases">
        <title>Isolation, diversity and antifungal activity of Actinobacteria from wheat.</title>
        <authorList>
            <person name="Han C."/>
        </authorList>
    </citation>
    <scope>NUCLEOTIDE SEQUENCE [LARGE SCALE GENOMIC DNA]</scope>
    <source>
        <strain evidence="1 2">NEAU-YY421</strain>
    </source>
</reference>
<dbReference type="EMBL" id="QUAK01000194">
    <property type="protein sequence ID" value="RFU83588.1"/>
    <property type="molecule type" value="Genomic_DNA"/>
</dbReference>
<comment type="caution">
    <text evidence="1">The sequence shown here is derived from an EMBL/GenBank/DDBJ whole genome shotgun (WGS) entry which is preliminary data.</text>
</comment>
<dbReference type="AlphaFoldDB" id="A0A372LY32"/>
<gene>
    <name evidence="1" type="ORF">DY218_27150</name>
</gene>
<organism evidence="1 2">
    <name type="scientific">Streptomyces triticagri</name>
    <dbReference type="NCBI Taxonomy" id="2293568"/>
    <lineage>
        <taxon>Bacteria</taxon>
        <taxon>Bacillati</taxon>
        <taxon>Actinomycetota</taxon>
        <taxon>Actinomycetes</taxon>
        <taxon>Kitasatosporales</taxon>
        <taxon>Streptomycetaceae</taxon>
        <taxon>Streptomyces</taxon>
    </lineage>
</organism>
<proteinExistence type="predicted"/>
<keyword evidence="2" id="KW-1185">Reference proteome</keyword>
<evidence type="ECO:0000313" key="2">
    <source>
        <dbReference type="Proteomes" id="UP000263094"/>
    </source>
</evidence>
<name>A0A372LY32_9ACTN</name>
<dbReference type="Proteomes" id="UP000263094">
    <property type="component" value="Unassembled WGS sequence"/>
</dbReference>